<dbReference type="SUPFAM" id="SSF53067">
    <property type="entry name" value="Actin-like ATPase domain"/>
    <property type="match status" value="1"/>
</dbReference>
<dbReference type="PANTHER" id="PTHR11365:SF23">
    <property type="entry name" value="HYPOTHETICAL 5-OXOPROLINASE (EUROFUNG)-RELATED"/>
    <property type="match status" value="1"/>
</dbReference>
<organism evidence="4 5">
    <name type="scientific">Geodia barretti</name>
    <name type="common">Barrett's horny sponge</name>
    <dbReference type="NCBI Taxonomy" id="519541"/>
    <lineage>
        <taxon>Eukaryota</taxon>
        <taxon>Metazoa</taxon>
        <taxon>Porifera</taxon>
        <taxon>Demospongiae</taxon>
        <taxon>Heteroscleromorpha</taxon>
        <taxon>Tetractinellida</taxon>
        <taxon>Astrophorina</taxon>
        <taxon>Geodiidae</taxon>
        <taxon>Geodia</taxon>
    </lineage>
</organism>
<dbReference type="InterPro" id="IPR008040">
    <property type="entry name" value="Hydant_A_N"/>
</dbReference>
<evidence type="ECO:0000259" key="2">
    <source>
        <dbReference type="Pfam" id="PF05378"/>
    </source>
</evidence>
<dbReference type="Pfam" id="PF05378">
    <property type="entry name" value="Hydant_A_N"/>
    <property type="match status" value="1"/>
</dbReference>
<accession>A0AA35T464</accession>
<feature type="domain" description="Hydantoinase/oxoprolinase N-terminal" evidence="2">
    <location>
        <begin position="4"/>
        <end position="182"/>
    </location>
</feature>
<dbReference type="GO" id="GO:0017168">
    <property type="term" value="F:5-oxoprolinase (ATP-hydrolyzing) activity"/>
    <property type="evidence" value="ECO:0007669"/>
    <property type="project" value="TreeGrafter"/>
</dbReference>
<dbReference type="InterPro" id="IPR049517">
    <property type="entry name" value="ACX-like_C"/>
</dbReference>
<dbReference type="EMBL" id="CASHTH010003116">
    <property type="protein sequence ID" value="CAI8040567.1"/>
    <property type="molecule type" value="Genomic_DNA"/>
</dbReference>
<dbReference type="InterPro" id="IPR043129">
    <property type="entry name" value="ATPase_NBD"/>
</dbReference>
<proteinExistence type="predicted"/>
<dbReference type="AlphaFoldDB" id="A0AA35T464"/>
<name>A0AA35T464_GEOBA</name>
<protein>
    <submittedName>
        <fullName evidence="4">D-/L-hydantoinase subunit A</fullName>
    </submittedName>
</protein>
<dbReference type="GO" id="GO:0005829">
    <property type="term" value="C:cytosol"/>
    <property type="evidence" value="ECO:0007669"/>
    <property type="project" value="TreeGrafter"/>
</dbReference>
<reference evidence="4" key="1">
    <citation type="submission" date="2023-03" db="EMBL/GenBank/DDBJ databases">
        <authorList>
            <person name="Steffen K."/>
            <person name="Cardenas P."/>
        </authorList>
    </citation>
    <scope>NUCLEOTIDE SEQUENCE</scope>
</reference>
<evidence type="ECO:0000259" key="3">
    <source>
        <dbReference type="Pfam" id="PF19278"/>
    </source>
</evidence>
<dbReference type="InterPro" id="IPR045079">
    <property type="entry name" value="Oxoprolinase-like"/>
</dbReference>
<keyword evidence="5" id="KW-1185">Reference proteome</keyword>
<dbReference type="GO" id="GO:0006749">
    <property type="term" value="P:glutathione metabolic process"/>
    <property type="evidence" value="ECO:0007669"/>
    <property type="project" value="TreeGrafter"/>
</dbReference>
<sequence length="629" mass="68641">MSYRLGVDVGGTFTDLALYDTDTNRLEFAKTPSTPVNQALGVAAGIRELMDRHAVSPDRIDFFIHGTTVATNTLLERKGAKTALIVTAGFRDVLQIGRQDRPDLYDWRIRRSDPLVPRRLRFEAQERVLHTGEVLTPMEIEGLDNIVKRVKDANIDAVAVCLIHSYANPVHEQAIGDAIRRELPDIPVSLSHEILPEFKEYERMSTTTINAYVAPVMERYLRRLEKSIAEVGLKSDVYIMQSNGGTMGVETAIERPVHTILSGPAAGVIGAVAIAQQAGKPNSISIDMGGTSFDVSLSYRGEVRRTQESELERLPVKVPMVDIHTLGAGGGSIAWIDPGGALRVGPQSAGADPGPACYGNGGTEATVTDANLVLGRLGATSLLGGTMTLDRELARDVISERIARPLSLTVEEAAEGIVQVVNASMVKGIRVVSVSKGYDPREFSLVAFGGAGPLHASELADEMDIPTVLVPVAPGVTSALGLLMADLRHDFTQTVLKPGNELSPTEITSWYEQLETQAMEQMAREAVAPEDVSLVRAADARYVGQGYELEVLAQSGKLEQRDVEEIVERFHDAHVRSYGYASRDNAVEVVNLRVTALASMPSPRPRQRFTEWRRRPLSLSHWRTERVFP</sequence>
<feature type="domain" description="Acetophenone carboxylase-like C-terminal" evidence="3">
    <location>
        <begin position="505"/>
        <end position="604"/>
    </location>
</feature>
<dbReference type="Pfam" id="PF19278">
    <property type="entry name" value="Hydant_A_C"/>
    <property type="match status" value="1"/>
</dbReference>
<dbReference type="InterPro" id="IPR002821">
    <property type="entry name" value="Hydantoinase_A"/>
</dbReference>
<gene>
    <name evidence="4" type="ORF">GBAR_LOCUS22593</name>
</gene>
<evidence type="ECO:0000259" key="1">
    <source>
        <dbReference type="Pfam" id="PF01968"/>
    </source>
</evidence>
<dbReference type="Pfam" id="PF01968">
    <property type="entry name" value="Hydantoinase_A"/>
    <property type="match status" value="1"/>
</dbReference>
<evidence type="ECO:0000313" key="5">
    <source>
        <dbReference type="Proteomes" id="UP001174909"/>
    </source>
</evidence>
<dbReference type="Proteomes" id="UP001174909">
    <property type="component" value="Unassembled WGS sequence"/>
</dbReference>
<feature type="domain" description="Hydantoinase A/oxoprolinase" evidence="1">
    <location>
        <begin position="203"/>
        <end position="490"/>
    </location>
</feature>
<comment type="caution">
    <text evidence="4">The sequence shown here is derived from an EMBL/GenBank/DDBJ whole genome shotgun (WGS) entry which is preliminary data.</text>
</comment>
<dbReference type="PANTHER" id="PTHR11365">
    <property type="entry name" value="5-OXOPROLINASE RELATED"/>
    <property type="match status" value="1"/>
</dbReference>
<evidence type="ECO:0000313" key="4">
    <source>
        <dbReference type="EMBL" id="CAI8040567.1"/>
    </source>
</evidence>